<gene>
    <name evidence="1" type="ORF">CGZ94_02675</name>
</gene>
<comment type="caution">
    <text evidence="1">The sequence shown here is derived from an EMBL/GenBank/DDBJ whole genome shotgun (WGS) entry which is preliminary data.</text>
</comment>
<name>A0A255GPQ6_9ACTN</name>
<organism evidence="1 2">
    <name type="scientific">Enemella evansiae</name>
    <dbReference type="NCBI Taxonomy" id="2016499"/>
    <lineage>
        <taxon>Bacteria</taxon>
        <taxon>Bacillati</taxon>
        <taxon>Actinomycetota</taxon>
        <taxon>Actinomycetes</taxon>
        <taxon>Propionibacteriales</taxon>
        <taxon>Propionibacteriaceae</taxon>
        <taxon>Enemella</taxon>
    </lineage>
</organism>
<dbReference type="Proteomes" id="UP000215896">
    <property type="component" value="Unassembled WGS sequence"/>
</dbReference>
<evidence type="ECO:0000313" key="1">
    <source>
        <dbReference type="EMBL" id="OYO17798.1"/>
    </source>
</evidence>
<keyword evidence="2" id="KW-1185">Reference proteome</keyword>
<reference evidence="1 2" key="1">
    <citation type="submission" date="2017-07" db="EMBL/GenBank/DDBJ databases">
        <title>Draft whole genome sequences of clinical Proprionibacteriaceae strains.</title>
        <authorList>
            <person name="Bernier A.-M."/>
            <person name="Bernard K."/>
            <person name="Domingo M.-C."/>
        </authorList>
    </citation>
    <scope>NUCLEOTIDE SEQUENCE [LARGE SCALE GENOMIC DNA]</scope>
    <source>
        <strain evidence="1 2">NML 030167</strain>
    </source>
</reference>
<proteinExistence type="predicted"/>
<sequence length="208" mass="22131">MGRLLDAAVPCQLCGEPIGEVANLLIERAPDVDQRGEWLRVRPRHPACGPAEEVLLDAPAQLDPSRGVHRVGCVALPDDRPALLVNPDVDAPVFRGDHPVLAELLEGAGWVAWPRPPQPISGWVQVRTEDPAAPVVEVLTGLGSIVLDPAPPEWAALVTAAGELPVLALLDHHVDDWLQASGWAQVAELLDRGVLMAGLVQVLPDSAI</sequence>
<evidence type="ECO:0000313" key="2">
    <source>
        <dbReference type="Proteomes" id="UP000215896"/>
    </source>
</evidence>
<protein>
    <submittedName>
        <fullName evidence="1">Uncharacterized protein</fullName>
    </submittedName>
</protein>
<accession>A0A255GPQ6</accession>
<dbReference type="AlphaFoldDB" id="A0A255GPQ6"/>
<dbReference type="EMBL" id="NMVO01000001">
    <property type="protein sequence ID" value="OYO17798.1"/>
    <property type="molecule type" value="Genomic_DNA"/>
</dbReference>